<keyword evidence="3" id="KW-0813">Transport</keyword>
<keyword evidence="8" id="KW-1133">Transmembrane helix</keyword>
<keyword evidence="9" id="KW-0472">Membrane</keyword>
<dbReference type="InterPro" id="IPR026112">
    <property type="entry name" value="AMN"/>
</dbReference>
<sequence length="307" mass="33685">MEKLLRLYLLVATLLLAFNGHSHASAAEQYKTWIPNTNWNNGENWASGRVPCPLQDVQLGNPQNSSPLSIALTGQNALKSLSLPMNGELIFHKDAELTFYQDREVVLDKCTAKGNIQFIASVPKMWYNPNNWKVTDNDGNPVLNDANAIIHLEKVPCQHDQVLFPKDSSFNVASTKPITVASLTINGKSYSQSSFKEFLSGDSGAMQFHLSISSMQLTGQICNDPKGCLCNTNQEKTTICNHVTCVVPLCNDPLEPIGSCCTYCGAVMMVKPGASFRLEDFKSKILSLKAKFKPVSLAEKNGVELAI</sequence>
<feature type="signal peptide" evidence="10">
    <location>
        <begin position="1"/>
        <end position="24"/>
    </location>
</feature>
<keyword evidence="7" id="KW-0653">Protein transport</keyword>
<dbReference type="InParanoid" id="A0A6P8ISY0"/>
<name>A0A6P8ISY0_ACTTE</name>
<dbReference type="Proteomes" id="UP000515163">
    <property type="component" value="Unplaced"/>
</dbReference>
<evidence type="ECO:0000256" key="9">
    <source>
        <dbReference type="ARBA" id="ARBA00023136"/>
    </source>
</evidence>
<dbReference type="Pfam" id="PF14828">
    <property type="entry name" value="Amnionless"/>
    <property type="match status" value="1"/>
</dbReference>
<keyword evidence="11" id="KW-1185">Reference proteome</keyword>
<dbReference type="KEGG" id="aten:116304676"/>
<evidence type="ECO:0000256" key="6">
    <source>
        <dbReference type="ARBA" id="ARBA00022729"/>
    </source>
</evidence>
<dbReference type="RefSeq" id="XP_031570301.1">
    <property type="nucleotide sequence ID" value="XM_031714441.1"/>
</dbReference>
<organism evidence="11 12">
    <name type="scientific">Actinia tenebrosa</name>
    <name type="common">Australian red waratah sea anemone</name>
    <dbReference type="NCBI Taxonomy" id="6105"/>
    <lineage>
        <taxon>Eukaryota</taxon>
        <taxon>Metazoa</taxon>
        <taxon>Cnidaria</taxon>
        <taxon>Anthozoa</taxon>
        <taxon>Hexacorallia</taxon>
        <taxon>Actiniaria</taxon>
        <taxon>Actiniidae</taxon>
        <taxon>Actinia</taxon>
    </lineage>
</organism>
<feature type="chain" id="PRO_5028283349" description="Protein amnionless" evidence="10">
    <location>
        <begin position="25"/>
        <end position="307"/>
    </location>
</feature>
<proteinExistence type="predicted"/>
<dbReference type="FunCoup" id="A0A6P8ISY0">
    <property type="interactions" value="52"/>
</dbReference>
<dbReference type="AlphaFoldDB" id="A0A6P8ISY0"/>
<dbReference type="GO" id="GO:0016324">
    <property type="term" value="C:apical plasma membrane"/>
    <property type="evidence" value="ECO:0007669"/>
    <property type="project" value="TreeGrafter"/>
</dbReference>
<reference evidence="12" key="1">
    <citation type="submission" date="2025-08" db="UniProtKB">
        <authorList>
            <consortium name="RefSeq"/>
        </authorList>
    </citation>
    <scope>IDENTIFICATION</scope>
    <source>
        <tissue evidence="12">Tentacle</tissue>
    </source>
</reference>
<keyword evidence="5" id="KW-0812">Transmembrane</keyword>
<dbReference type="GeneID" id="116304676"/>
<dbReference type="GO" id="GO:0006898">
    <property type="term" value="P:receptor-mediated endocytosis"/>
    <property type="evidence" value="ECO:0007669"/>
    <property type="project" value="TreeGrafter"/>
</dbReference>
<keyword evidence="4" id="KW-1003">Cell membrane</keyword>
<evidence type="ECO:0000256" key="5">
    <source>
        <dbReference type="ARBA" id="ARBA00022692"/>
    </source>
</evidence>
<keyword evidence="6 10" id="KW-0732">Signal</keyword>
<accession>A0A6P8ISY0</accession>
<dbReference type="OrthoDB" id="5970449at2759"/>
<evidence type="ECO:0000256" key="3">
    <source>
        <dbReference type="ARBA" id="ARBA00022448"/>
    </source>
</evidence>
<gene>
    <name evidence="12" type="primary">LOC116304676</name>
</gene>
<dbReference type="PANTHER" id="PTHR14995:SF2">
    <property type="entry name" value="PROTEIN AMNIONLESS"/>
    <property type="match status" value="1"/>
</dbReference>
<evidence type="ECO:0000256" key="8">
    <source>
        <dbReference type="ARBA" id="ARBA00022989"/>
    </source>
</evidence>
<dbReference type="GO" id="GO:0015031">
    <property type="term" value="P:protein transport"/>
    <property type="evidence" value="ECO:0007669"/>
    <property type="project" value="UniProtKB-KW"/>
</dbReference>
<dbReference type="GO" id="GO:0030139">
    <property type="term" value="C:endocytic vesicle"/>
    <property type="evidence" value="ECO:0007669"/>
    <property type="project" value="TreeGrafter"/>
</dbReference>
<evidence type="ECO:0000256" key="4">
    <source>
        <dbReference type="ARBA" id="ARBA00022475"/>
    </source>
</evidence>
<evidence type="ECO:0000256" key="7">
    <source>
        <dbReference type="ARBA" id="ARBA00022927"/>
    </source>
</evidence>
<evidence type="ECO:0000313" key="12">
    <source>
        <dbReference type="RefSeq" id="XP_031570301.1"/>
    </source>
</evidence>
<comment type="subcellular location">
    <subcellularLocation>
        <location evidence="1">Cell membrane</location>
        <topology evidence="1">Single-pass type I membrane protein</topology>
    </subcellularLocation>
</comment>
<dbReference type="PANTHER" id="PTHR14995">
    <property type="entry name" value="AMNIONLESS"/>
    <property type="match status" value="1"/>
</dbReference>
<protein>
    <recommendedName>
        <fullName evidence="2">Protein amnionless</fullName>
    </recommendedName>
</protein>
<evidence type="ECO:0000256" key="10">
    <source>
        <dbReference type="SAM" id="SignalP"/>
    </source>
</evidence>
<evidence type="ECO:0000256" key="2">
    <source>
        <dbReference type="ARBA" id="ARBA00021200"/>
    </source>
</evidence>
<evidence type="ECO:0000256" key="1">
    <source>
        <dbReference type="ARBA" id="ARBA00004251"/>
    </source>
</evidence>
<evidence type="ECO:0000313" key="11">
    <source>
        <dbReference type="Proteomes" id="UP000515163"/>
    </source>
</evidence>